<dbReference type="EMBL" id="LZYZ01000003">
    <property type="protein sequence ID" value="OOM13866.1"/>
    <property type="molecule type" value="Genomic_DNA"/>
</dbReference>
<dbReference type="Gene3D" id="3.40.50.1970">
    <property type="match status" value="1"/>
</dbReference>
<gene>
    <name evidence="4" type="primary">adhE_2</name>
    <name evidence="4" type="ORF">CLOSAC_19520</name>
</gene>
<dbReference type="Pfam" id="PF00465">
    <property type="entry name" value="Fe-ADH"/>
    <property type="match status" value="1"/>
</dbReference>
<protein>
    <submittedName>
        <fullName evidence="4">Aldehyde-alcohol dehydrogenase</fullName>
    </submittedName>
</protein>
<evidence type="ECO:0000259" key="3">
    <source>
        <dbReference type="Pfam" id="PF25137"/>
    </source>
</evidence>
<evidence type="ECO:0000313" key="4">
    <source>
        <dbReference type="EMBL" id="OOM13866.1"/>
    </source>
</evidence>
<name>A0A1S8NBK6_CLOSA</name>
<dbReference type="InterPro" id="IPR056798">
    <property type="entry name" value="ADH_Fe_C"/>
</dbReference>
<dbReference type="InterPro" id="IPR039697">
    <property type="entry name" value="Alcohol_dehydrogenase_Fe"/>
</dbReference>
<dbReference type="FunFam" id="3.40.50.1970:FF:000003">
    <property type="entry name" value="Alcohol dehydrogenase, iron-containing"/>
    <property type="match status" value="1"/>
</dbReference>
<evidence type="ECO:0000259" key="2">
    <source>
        <dbReference type="Pfam" id="PF00465"/>
    </source>
</evidence>
<proteinExistence type="predicted"/>
<dbReference type="InterPro" id="IPR034802">
    <property type="entry name" value="NADPH_BDH"/>
</dbReference>
<dbReference type="PROSITE" id="PS00913">
    <property type="entry name" value="ADH_IRON_1"/>
    <property type="match status" value="1"/>
</dbReference>
<dbReference type="Gene3D" id="1.20.1090.10">
    <property type="entry name" value="Dehydroquinate synthase-like - alpha domain"/>
    <property type="match status" value="1"/>
</dbReference>
<dbReference type="GO" id="GO:0046872">
    <property type="term" value="F:metal ion binding"/>
    <property type="evidence" value="ECO:0007669"/>
    <property type="project" value="InterPro"/>
</dbReference>
<keyword evidence="1" id="KW-0560">Oxidoreductase</keyword>
<dbReference type="Pfam" id="PF25137">
    <property type="entry name" value="ADH_Fe_C"/>
    <property type="match status" value="1"/>
</dbReference>
<dbReference type="AlphaFoldDB" id="A0A1S8NBK6"/>
<accession>A0A1S8NBK6</accession>
<organism evidence="4 5">
    <name type="scientific">Clostridium saccharobutylicum</name>
    <dbReference type="NCBI Taxonomy" id="169679"/>
    <lineage>
        <taxon>Bacteria</taxon>
        <taxon>Bacillati</taxon>
        <taxon>Bacillota</taxon>
        <taxon>Clostridia</taxon>
        <taxon>Eubacteriales</taxon>
        <taxon>Clostridiaceae</taxon>
        <taxon>Clostridium</taxon>
    </lineage>
</organism>
<dbReference type="InterPro" id="IPR001670">
    <property type="entry name" value="ADH_Fe/GldA"/>
</dbReference>
<dbReference type="SUPFAM" id="SSF56796">
    <property type="entry name" value="Dehydroquinate synthase-like"/>
    <property type="match status" value="1"/>
</dbReference>
<dbReference type="PANTHER" id="PTHR11496">
    <property type="entry name" value="ALCOHOL DEHYDROGENASE"/>
    <property type="match status" value="1"/>
</dbReference>
<dbReference type="Proteomes" id="UP000191154">
    <property type="component" value="Unassembled WGS sequence"/>
</dbReference>
<evidence type="ECO:0000313" key="5">
    <source>
        <dbReference type="Proteomes" id="UP000191154"/>
    </source>
</evidence>
<dbReference type="CDD" id="cd08179">
    <property type="entry name" value="NADPH_BDH"/>
    <property type="match status" value="1"/>
</dbReference>
<dbReference type="PANTHER" id="PTHR11496:SF83">
    <property type="entry name" value="HYDROXYACID-OXOACID TRANSHYDROGENASE, MITOCHONDRIAL"/>
    <property type="match status" value="1"/>
</dbReference>
<evidence type="ECO:0000256" key="1">
    <source>
        <dbReference type="ARBA" id="ARBA00023002"/>
    </source>
</evidence>
<feature type="domain" description="Fe-containing alcohol dehydrogenase-like C-terminal" evidence="3">
    <location>
        <begin position="187"/>
        <end position="371"/>
    </location>
</feature>
<comment type="caution">
    <text evidence="4">The sequence shown here is derived from an EMBL/GenBank/DDBJ whole genome shotgun (WGS) entry which is preliminary data.</text>
</comment>
<sequence>MKALKFNSDVVVTGINSMEYLRKIKYNKAFIITGGQSMFKSGVINKVKEYLGNDEEKIFVYSGIGKNPTTEEVKNGVESIKKFEPDLVVAVGGGSPIDAAKIIALLYEYPELNVENLTNCIIPEKRHKTKFVAIPSTSGTASEVTHVSVLTYKDRNLKLGIKSSSLRPDIAILDGSIPMTLPDNIAAETGMDALTHAIEAYINKTGDDFTEVLAKGAIEGLIEWLPISCKNKDIESRQKVHNYQCMAGMAFSNSGLGMVHGISHAFGGKYNLAHGLTNAVILPYAMKYNSRDNEVSKKFNKLSVAIGVDIIEKVESLNRELKIARCIKDAGVCEDDFKRDYDLLVKNSMCGSTVVNPIKIDIEVMKKLVQTVYYGTEIDY</sequence>
<dbReference type="InterPro" id="IPR018211">
    <property type="entry name" value="ADH_Fe_CS"/>
</dbReference>
<reference evidence="4 5" key="1">
    <citation type="submission" date="2016-05" db="EMBL/GenBank/DDBJ databases">
        <title>Microbial solvent formation.</title>
        <authorList>
            <person name="Poehlein A."/>
            <person name="Montoya Solano J.D."/>
            <person name="Flitsch S."/>
            <person name="Krabben P."/>
            <person name="Duerre P."/>
            <person name="Daniel R."/>
        </authorList>
    </citation>
    <scope>NUCLEOTIDE SEQUENCE [LARGE SCALE GENOMIC DNA]</scope>
    <source>
        <strain evidence="4 5">L1-8</strain>
    </source>
</reference>
<dbReference type="GO" id="GO:0004022">
    <property type="term" value="F:alcohol dehydrogenase (NAD+) activity"/>
    <property type="evidence" value="ECO:0007669"/>
    <property type="project" value="TreeGrafter"/>
</dbReference>
<feature type="domain" description="Alcohol dehydrogenase iron-type/glycerol dehydrogenase GldA" evidence="2">
    <location>
        <begin position="19"/>
        <end position="174"/>
    </location>
</feature>
<dbReference type="RefSeq" id="WP_077865244.1">
    <property type="nucleotide sequence ID" value="NZ_LZYZ01000003.1"/>
</dbReference>